<organism evidence="6 7">
    <name type="scientific">Thalassiosira oceanica</name>
    <name type="common">Marine diatom</name>
    <dbReference type="NCBI Taxonomy" id="159749"/>
    <lineage>
        <taxon>Eukaryota</taxon>
        <taxon>Sar</taxon>
        <taxon>Stramenopiles</taxon>
        <taxon>Ochrophyta</taxon>
        <taxon>Bacillariophyta</taxon>
        <taxon>Coscinodiscophyceae</taxon>
        <taxon>Thalassiosirophycidae</taxon>
        <taxon>Thalassiosirales</taxon>
        <taxon>Thalassiosiraceae</taxon>
        <taxon>Thalassiosira</taxon>
    </lineage>
</organism>
<gene>
    <name evidence="6" type="ORF">THAOC_18550</name>
</gene>
<evidence type="ECO:0000313" key="7">
    <source>
        <dbReference type="Proteomes" id="UP000266841"/>
    </source>
</evidence>
<dbReference type="InterPro" id="IPR006073">
    <property type="entry name" value="GTP-bd"/>
</dbReference>
<evidence type="ECO:0000259" key="5">
    <source>
        <dbReference type="PROSITE" id="PS51883"/>
    </source>
</evidence>
<proteinExistence type="predicted"/>
<dbReference type="PROSITE" id="PS51710">
    <property type="entry name" value="G_OBG"/>
    <property type="match status" value="1"/>
</dbReference>
<dbReference type="InterPro" id="IPR006169">
    <property type="entry name" value="GTP1_OBG_dom"/>
</dbReference>
<dbReference type="Gene3D" id="3.40.50.300">
    <property type="entry name" value="P-loop containing nucleotide triphosphate hydrolases"/>
    <property type="match status" value="1"/>
</dbReference>
<feature type="domain" description="Obg" evidence="5">
    <location>
        <begin position="92"/>
        <end position="371"/>
    </location>
</feature>
<dbReference type="PANTHER" id="PTHR11702:SF31">
    <property type="entry name" value="MITOCHONDRIAL RIBOSOME-ASSOCIATED GTPASE 2"/>
    <property type="match status" value="1"/>
</dbReference>
<feature type="region of interest" description="Disordered" evidence="3">
    <location>
        <begin position="152"/>
        <end position="175"/>
    </location>
</feature>
<keyword evidence="2" id="KW-0342">GTP-binding</keyword>
<feature type="region of interest" description="Disordered" evidence="3">
    <location>
        <begin position="199"/>
        <end position="240"/>
    </location>
</feature>
<dbReference type="EMBL" id="AGNL01020480">
    <property type="protein sequence ID" value="EJK61022.1"/>
    <property type="molecule type" value="Genomic_DNA"/>
</dbReference>
<evidence type="ECO:0000313" key="6">
    <source>
        <dbReference type="EMBL" id="EJK61022.1"/>
    </source>
</evidence>
<dbReference type="Proteomes" id="UP000266841">
    <property type="component" value="Unassembled WGS sequence"/>
</dbReference>
<accession>K0SRR2</accession>
<dbReference type="GO" id="GO:0042254">
    <property type="term" value="P:ribosome biogenesis"/>
    <property type="evidence" value="ECO:0007669"/>
    <property type="project" value="UniProtKB-UniRule"/>
</dbReference>
<feature type="compositionally biased region" description="Basic residues" evidence="3">
    <location>
        <begin position="78"/>
        <end position="88"/>
    </location>
</feature>
<dbReference type="PRINTS" id="PR00326">
    <property type="entry name" value="GTP1OBG"/>
</dbReference>
<dbReference type="PANTHER" id="PTHR11702">
    <property type="entry name" value="DEVELOPMENTALLY REGULATED GTP-BINDING PROTEIN-RELATED"/>
    <property type="match status" value="1"/>
</dbReference>
<dbReference type="InterPro" id="IPR036726">
    <property type="entry name" value="GTP1_OBG_dom_sf"/>
</dbReference>
<feature type="compositionally biased region" description="Acidic residues" evidence="3">
    <location>
        <begin position="199"/>
        <end position="232"/>
    </location>
</feature>
<evidence type="ECO:0000259" key="4">
    <source>
        <dbReference type="PROSITE" id="PS51710"/>
    </source>
</evidence>
<dbReference type="GO" id="GO:0003924">
    <property type="term" value="F:GTPase activity"/>
    <property type="evidence" value="ECO:0007669"/>
    <property type="project" value="InterPro"/>
</dbReference>
<evidence type="ECO:0008006" key="8">
    <source>
        <dbReference type="Google" id="ProtNLM"/>
    </source>
</evidence>
<dbReference type="InterPro" id="IPR045086">
    <property type="entry name" value="OBG_GTPase"/>
</dbReference>
<evidence type="ECO:0000256" key="2">
    <source>
        <dbReference type="ARBA" id="ARBA00023134"/>
    </source>
</evidence>
<keyword evidence="1" id="KW-0547">Nucleotide-binding</keyword>
<feature type="compositionally biased region" description="Gly residues" evidence="3">
    <location>
        <begin position="156"/>
        <end position="165"/>
    </location>
</feature>
<feature type="domain" description="OBG-type G" evidence="4">
    <location>
        <begin position="372"/>
        <end position="606"/>
    </location>
</feature>
<dbReference type="InterPro" id="IPR006074">
    <property type="entry name" value="GTP1-OBG_CS"/>
</dbReference>
<dbReference type="Gene3D" id="2.70.210.12">
    <property type="entry name" value="GTP1/OBG domain"/>
    <property type="match status" value="1"/>
</dbReference>
<feature type="region of interest" description="Disordered" evidence="3">
    <location>
        <begin position="78"/>
        <end position="113"/>
    </location>
</feature>
<keyword evidence="7" id="KW-1185">Reference proteome</keyword>
<dbReference type="CDD" id="cd01898">
    <property type="entry name" value="Obg"/>
    <property type="match status" value="1"/>
</dbReference>
<dbReference type="GO" id="GO:0005739">
    <property type="term" value="C:mitochondrion"/>
    <property type="evidence" value="ECO:0007669"/>
    <property type="project" value="TreeGrafter"/>
</dbReference>
<dbReference type="OMA" id="PRVGHWE"/>
<dbReference type="PROSITE" id="PS51883">
    <property type="entry name" value="OBG"/>
    <property type="match status" value="1"/>
</dbReference>
<dbReference type="Pfam" id="PF01018">
    <property type="entry name" value="GTP1_OBG"/>
    <property type="match status" value="1"/>
</dbReference>
<dbReference type="OrthoDB" id="347018at2759"/>
<protein>
    <recommendedName>
        <fullName evidence="8">OBG-type G domain-containing protein</fullName>
    </recommendedName>
</protein>
<dbReference type="Pfam" id="PF01926">
    <property type="entry name" value="MMR_HSR1"/>
    <property type="match status" value="1"/>
</dbReference>
<evidence type="ECO:0000256" key="1">
    <source>
        <dbReference type="ARBA" id="ARBA00022741"/>
    </source>
</evidence>
<dbReference type="PROSITE" id="PS00905">
    <property type="entry name" value="GTP1_OBG"/>
    <property type="match status" value="1"/>
</dbReference>
<name>K0SRR2_THAOC</name>
<dbReference type="eggNOG" id="KOG1489">
    <property type="taxonomic scope" value="Eukaryota"/>
</dbReference>
<dbReference type="SUPFAM" id="SSF82051">
    <property type="entry name" value="Obg GTP-binding protein N-terminal domain"/>
    <property type="match status" value="1"/>
</dbReference>
<dbReference type="InterPro" id="IPR031167">
    <property type="entry name" value="G_OBG"/>
</dbReference>
<dbReference type="GO" id="GO:0005525">
    <property type="term" value="F:GTP binding"/>
    <property type="evidence" value="ECO:0007669"/>
    <property type="project" value="UniProtKB-KW"/>
</dbReference>
<comment type="caution">
    <text evidence="6">The sequence shown here is derived from an EMBL/GenBank/DDBJ whole genome shotgun (WGS) entry which is preliminary data.</text>
</comment>
<evidence type="ECO:0000256" key="3">
    <source>
        <dbReference type="SAM" id="MobiDB-lite"/>
    </source>
</evidence>
<reference evidence="6 7" key="1">
    <citation type="journal article" date="2012" name="Genome Biol.">
        <title>Genome and low-iron response of an oceanic diatom adapted to chronic iron limitation.</title>
        <authorList>
            <person name="Lommer M."/>
            <person name="Specht M."/>
            <person name="Roy A.S."/>
            <person name="Kraemer L."/>
            <person name="Andreson R."/>
            <person name="Gutowska M.A."/>
            <person name="Wolf J."/>
            <person name="Bergner S.V."/>
            <person name="Schilhabel M.B."/>
            <person name="Klostermeier U.C."/>
            <person name="Beiko R.G."/>
            <person name="Rosenstiel P."/>
            <person name="Hippler M."/>
            <person name="Laroche J."/>
        </authorList>
    </citation>
    <scope>NUCLEOTIDE SEQUENCE [LARGE SCALE GENOMIC DNA]</scope>
    <source>
        <strain evidence="6 7">CCMP1005</strain>
    </source>
</reference>
<dbReference type="SUPFAM" id="SSF52540">
    <property type="entry name" value="P-loop containing nucleoside triphosphate hydrolases"/>
    <property type="match status" value="1"/>
</dbReference>
<dbReference type="InterPro" id="IPR027417">
    <property type="entry name" value="P-loop_NTPase"/>
</dbReference>
<dbReference type="AlphaFoldDB" id="K0SRR2"/>
<sequence>MNRLGGGRTAPSAACRVVTGVTRLGCYWCQRRTPRPSPTCQGSLTSRFQITSSRIEDDDFALGPGRWTIDPTKVARLERRKQREKNKPRAQVPFKDRVKIKTRGGSGGKGSISFHSLGSYKKRPCGGHGGKGGDVYLITDSQLSSLKLERHHYFGQDGGNGGKNGRNGRNGNDLHVRVPCGVVVRRVLDWDELDVMYGDNLDDNDGQFEGLESEAEDDERSEGEDEQDESFDSFDPAQSEQDFEEYYEALQSSKKHRKQSSEVEIDKELVNSGVRADDGMYHWSSSDLEMASTAYGLDDGDESRMSRHAVFVADLDQPNTRVLVAGGGKGGVGNQAYASRHYFSGMAANAAKKAAPGPGELSYLELELKLIADAGLVGFPNAGKSSLLSAMSRATPKIASYPFTTLHPLVGTVQYNDGFNVVMADVPGLIDGAAEGRGKGYVQGLCSITDDLFFSRDSSNLPRMEFLRHIERTKALVYIVDAAGVDGRCPVNDLRILGKELREYGSSGVFHPEDETEVERNSGDDEIRRRRIEIMNRPSLILANKMDLIPKEDTVVGRREEILYELSQAADEVGIACASDDILGISAGVSGEGLQILSKKLRSAVEGAK</sequence>